<dbReference type="Proteomes" id="UP000284706">
    <property type="component" value="Unassembled WGS sequence"/>
</dbReference>
<dbReference type="AlphaFoldDB" id="A0A409YVK4"/>
<protein>
    <submittedName>
        <fullName evidence="2">Uncharacterized protein</fullName>
    </submittedName>
</protein>
<comment type="caution">
    <text evidence="2">The sequence shown here is derived from an EMBL/GenBank/DDBJ whole genome shotgun (WGS) entry which is preliminary data.</text>
</comment>
<feature type="region of interest" description="Disordered" evidence="1">
    <location>
        <begin position="1"/>
        <end position="41"/>
    </location>
</feature>
<gene>
    <name evidence="2" type="ORF">CVT26_005258</name>
</gene>
<proteinExistence type="predicted"/>
<keyword evidence="3" id="KW-1185">Reference proteome</keyword>
<dbReference type="InParanoid" id="A0A409YVK4"/>
<evidence type="ECO:0000313" key="2">
    <source>
        <dbReference type="EMBL" id="PPR07057.1"/>
    </source>
</evidence>
<dbReference type="EMBL" id="NHYE01000194">
    <property type="protein sequence ID" value="PPR07057.1"/>
    <property type="molecule type" value="Genomic_DNA"/>
</dbReference>
<accession>A0A409YVK4</accession>
<sequence length="41" mass="4377">MLMLSQPLHGNHDVPPPPEPAMASVESQQRGSPHLHVLGPS</sequence>
<name>A0A409YVK4_9AGAR</name>
<organism evidence="2 3">
    <name type="scientific">Gymnopilus dilepis</name>
    <dbReference type="NCBI Taxonomy" id="231916"/>
    <lineage>
        <taxon>Eukaryota</taxon>
        <taxon>Fungi</taxon>
        <taxon>Dikarya</taxon>
        <taxon>Basidiomycota</taxon>
        <taxon>Agaricomycotina</taxon>
        <taxon>Agaricomycetes</taxon>
        <taxon>Agaricomycetidae</taxon>
        <taxon>Agaricales</taxon>
        <taxon>Agaricineae</taxon>
        <taxon>Hymenogastraceae</taxon>
        <taxon>Gymnopilus</taxon>
    </lineage>
</organism>
<evidence type="ECO:0000313" key="3">
    <source>
        <dbReference type="Proteomes" id="UP000284706"/>
    </source>
</evidence>
<reference evidence="2 3" key="1">
    <citation type="journal article" date="2018" name="Evol. Lett.">
        <title>Horizontal gene cluster transfer increased hallucinogenic mushroom diversity.</title>
        <authorList>
            <person name="Reynolds H.T."/>
            <person name="Vijayakumar V."/>
            <person name="Gluck-Thaler E."/>
            <person name="Korotkin H.B."/>
            <person name="Matheny P.B."/>
            <person name="Slot J.C."/>
        </authorList>
    </citation>
    <scope>NUCLEOTIDE SEQUENCE [LARGE SCALE GENOMIC DNA]</scope>
    <source>
        <strain evidence="2 3">SRW20</strain>
    </source>
</reference>
<evidence type="ECO:0000256" key="1">
    <source>
        <dbReference type="SAM" id="MobiDB-lite"/>
    </source>
</evidence>